<dbReference type="AlphaFoldDB" id="A0A0D3JTY8"/>
<dbReference type="KEGG" id="ehx:EMIHUDRAFT_457242"/>
<comment type="similarity">
    <text evidence="1">Belongs to the GcvT family.</text>
</comment>
<organism evidence="4 5">
    <name type="scientific">Emiliania huxleyi (strain CCMP1516)</name>
    <dbReference type="NCBI Taxonomy" id="280463"/>
    <lineage>
        <taxon>Eukaryota</taxon>
        <taxon>Haptista</taxon>
        <taxon>Haptophyta</taxon>
        <taxon>Prymnesiophyceae</taxon>
        <taxon>Isochrysidales</taxon>
        <taxon>Noelaerhabdaceae</taxon>
        <taxon>Emiliania</taxon>
    </lineage>
</organism>
<dbReference type="Gene3D" id="3.30.1360.120">
    <property type="entry name" value="Probable tRNA modification gtpase trme, domain 1"/>
    <property type="match status" value="1"/>
</dbReference>
<sequence length="836" mass="88734">MLPRSVAPSRAIVIGGGVAGVSIARELARKGVGVTLLEKAGQLCAGATWHAAGLVTRFGGSPKIKKVHVRALREMTALHEAHDIGLHITGSIRLIEKGNPDRLTEAKQHVAMAALYDDPGLPTTLITPEEVAALHPLVDTSGVDAGVFTPRDGDVDPTLLTTCVAGLAKADGAEFVHNAEVETIERRSDGTFEVRTGAGAVFEADAVVNAAGLWSRRFSRQLGLEQTHPAFVIEHQYAITETIPALKGKVGDGERVPVLRDLAGSSYIRQERDGLLVGPYEGLLSPGEQTKVRTEWAEGPPSHFAFDLFPPSLDRLEGCLLSAMSVVPALGEVGFKSIVNGPTIWTGDSLARCGRTRLPGYYDFNSLTYGVAQSLALAEYLGHIITEGEQPYDMATEFDPLRYGGWATPEYTAAKAISYPHESRPAGRDVVAKSDAHRALQATLAAHGAVFSFSNAGVEAQHLLRAVGLGFASFSKLRVRSGASDAASRLLERVTTNSLPKRAGRTRLTYAPTSAGNILAEFTVTRTGTDGNGSHDFYLCASRDYAQHDLAWLEQQRALLEEAGLVEAGAVELVDCTDEVEILHVAGPSAQALTPDVQQALMHALCPEAASVPFLQMRNLRVCGVEAAVFRISFTGEAGYELHVSAEDAAPLFDQILRSDKARALGCRPFGSAAVNALRVEKGFKVKADLDFAHWSEARAGVDAFIPDARKHEVLPFLGKDAPAPLGSEQGGRLAAIFDNSSINLRRTPGPPIRDATGRVVGFTTTSARGAITGRTIALGYVKRGESGAPLALAGDAGLTLESLGQIWPVELLSRPPVEVGGKPRPAEAEPIAASG</sequence>
<dbReference type="OMA" id="NGWERPN"/>
<evidence type="ECO:0000313" key="5">
    <source>
        <dbReference type="Proteomes" id="UP000013827"/>
    </source>
</evidence>
<reference evidence="5" key="1">
    <citation type="journal article" date="2013" name="Nature">
        <title>Pan genome of the phytoplankton Emiliania underpins its global distribution.</title>
        <authorList>
            <person name="Read B.A."/>
            <person name="Kegel J."/>
            <person name="Klute M.J."/>
            <person name="Kuo A."/>
            <person name="Lefebvre S.C."/>
            <person name="Maumus F."/>
            <person name="Mayer C."/>
            <person name="Miller J."/>
            <person name="Monier A."/>
            <person name="Salamov A."/>
            <person name="Young J."/>
            <person name="Aguilar M."/>
            <person name="Claverie J.M."/>
            <person name="Frickenhaus S."/>
            <person name="Gonzalez K."/>
            <person name="Herman E.K."/>
            <person name="Lin Y.C."/>
            <person name="Napier J."/>
            <person name="Ogata H."/>
            <person name="Sarno A.F."/>
            <person name="Shmutz J."/>
            <person name="Schroeder D."/>
            <person name="de Vargas C."/>
            <person name="Verret F."/>
            <person name="von Dassow P."/>
            <person name="Valentin K."/>
            <person name="Van de Peer Y."/>
            <person name="Wheeler G."/>
            <person name="Dacks J.B."/>
            <person name="Delwiche C.F."/>
            <person name="Dyhrman S.T."/>
            <person name="Glockner G."/>
            <person name="John U."/>
            <person name="Richards T."/>
            <person name="Worden A.Z."/>
            <person name="Zhang X."/>
            <person name="Grigoriev I.V."/>
            <person name="Allen A.E."/>
            <person name="Bidle K."/>
            <person name="Borodovsky M."/>
            <person name="Bowler C."/>
            <person name="Brownlee C."/>
            <person name="Cock J.M."/>
            <person name="Elias M."/>
            <person name="Gladyshev V.N."/>
            <person name="Groth M."/>
            <person name="Guda C."/>
            <person name="Hadaegh A."/>
            <person name="Iglesias-Rodriguez M.D."/>
            <person name="Jenkins J."/>
            <person name="Jones B.M."/>
            <person name="Lawson T."/>
            <person name="Leese F."/>
            <person name="Lindquist E."/>
            <person name="Lobanov A."/>
            <person name="Lomsadze A."/>
            <person name="Malik S.B."/>
            <person name="Marsh M.E."/>
            <person name="Mackinder L."/>
            <person name="Mock T."/>
            <person name="Mueller-Roeber B."/>
            <person name="Pagarete A."/>
            <person name="Parker M."/>
            <person name="Probert I."/>
            <person name="Quesneville H."/>
            <person name="Raines C."/>
            <person name="Rensing S.A."/>
            <person name="Riano-Pachon D.M."/>
            <person name="Richier S."/>
            <person name="Rokitta S."/>
            <person name="Shiraiwa Y."/>
            <person name="Soanes D.M."/>
            <person name="van der Giezen M."/>
            <person name="Wahlund T.M."/>
            <person name="Williams B."/>
            <person name="Wilson W."/>
            <person name="Wolfe G."/>
            <person name="Wurch L.L."/>
        </authorList>
    </citation>
    <scope>NUCLEOTIDE SEQUENCE</scope>
</reference>
<dbReference type="InterPro" id="IPR036188">
    <property type="entry name" value="FAD/NAD-bd_sf"/>
</dbReference>
<name>A0A0D3JTY8_EMIH1</name>
<dbReference type="eggNOG" id="KOG2844">
    <property type="taxonomic scope" value="Eukaryota"/>
</dbReference>
<dbReference type="InterPro" id="IPR029043">
    <property type="entry name" value="GcvT/YgfZ_C"/>
</dbReference>
<dbReference type="PRINTS" id="PR00420">
    <property type="entry name" value="RNGMNOXGNASE"/>
</dbReference>
<evidence type="ECO:0000313" key="4">
    <source>
        <dbReference type="EnsemblProtists" id="EOD26973"/>
    </source>
</evidence>
<reference evidence="4" key="2">
    <citation type="submission" date="2024-10" db="UniProtKB">
        <authorList>
            <consortium name="EnsemblProtists"/>
        </authorList>
    </citation>
    <scope>IDENTIFICATION</scope>
</reference>
<dbReference type="InterPro" id="IPR006222">
    <property type="entry name" value="GCVT_N"/>
</dbReference>
<dbReference type="SUPFAM" id="SSF51905">
    <property type="entry name" value="FAD/NAD(P)-binding domain"/>
    <property type="match status" value="1"/>
</dbReference>
<protein>
    <recommendedName>
        <fullName evidence="6">Dimethylglycine dehydrogenase</fullName>
    </recommendedName>
</protein>
<evidence type="ECO:0008006" key="6">
    <source>
        <dbReference type="Google" id="ProtNLM"/>
    </source>
</evidence>
<dbReference type="Proteomes" id="UP000013827">
    <property type="component" value="Unassembled WGS sequence"/>
</dbReference>
<dbReference type="GO" id="GO:0005759">
    <property type="term" value="C:mitochondrial matrix"/>
    <property type="evidence" value="ECO:0007669"/>
    <property type="project" value="TreeGrafter"/>
</dbReference>
<dbReference type="STRING" id="2903.R1CVB7"/>
<dbReference type="HOGENOM" id="CLU_007884_11_1_1"/>
<dbReference type="PANTHER" id="PTHR13847">
    <property type="entry name" value="SARCOSINE DEHYDROGENASE-RELATED"/>
    <property type="match status" value="1"/>
</dbReference>
<dbReference type="SUPFAM" id="SSF54373">
    <property type="entry name" value="FAD-linked reductases, C-terminal domain"/>
    <property type="match status" value="1"/>
</dbReference>
<accession>A0A0D3JTY8</accession>
<dbReference type="GO" id="GO:0047865">
    <property type="term" value="F:dimethylglycine dehydrogenase activity"/>
    <property type="evidence" value="ECO:0007669"/>
    <property type="project" value="TreeGrafter"/>
</dbReference>
<dbReference type="Pfam" id="PF01571">
    <property type="entry name" value="GCV_T"/>
    <property type="match status" value="1"/>
</dbReference>
<keyword evidence="5" id="KW-1185">Reference proteome</keyword>
<dbReference type="PANTHER" id="PTHR13847:SF187">
    <property type="entry name" value="DIMETHYLGLYCINE DEHYDROGENASE, MITOCHONDRIAL"/>
    <property type="match status" value="1"/>
</dbReference>
<evidence type="ECO:0000259" key="2">
    <source>
        <dbReference type="Pfam" id="PF01266"/>
    </source>
</evidence>
<dbReference type="Gene3D" id="3.30.9.10">
    <property type="entry name" value="D-Amino Acid Oxidase, subunit A, domain 2"/>
    <property type="match status" value="1"/>
</dbReference>
<dbReference type="InterPro" id="IPR027266">
    <property type="entry name" value="TrmE/GcvT-like"/>
</dbReference>
<dbReference type="PaxDb" id="2903-EOD26973"/>
<evidence type="ECO:0000259" key="3">
    <source>
        <dbReference type="Pfam" id="PF01571"/>
    </source>
</evidence>
<proteinExistence type="inferred from homology"/>
<feature type="domain" description="FAD dependent oxidoreductase" evidence="2">
    <location>
        <begin position="11"/>
        <end position="381"/>
    </location>
</feature>
<dbReference type="EnsemblProtists" id="EOD26973">
    <property type="protein sequence ID" value="EOD26973"/>
    <property type="gene ID" value="EMIHUDRAFT_457242"/>
</dbReference>
<dbReference type="Gene3D" id="3.50.50.60">
    <property type="entry name" value="FAD/NAD(P)-binding domain"/>
    <property type="match status" value="1"/>
</dbReference>
<feature type="domain" description="GCVT N-terminal" evidence="3">
    <location>
        <begin position="473"/>
        <end position="691"/>
    </location>
</feature>
<dbReference type="InterPro" id="IPR006076">
    <property type="entry name" value="FAD-dep_OxRdtase"/>
</dbReference>
<dbReference type="GeneID" id="17272521"/>
<dbReference type="RefSeq" id="XP_005779402.1">
    <property type="nucleotide sequence ID" value="XM_005779345.1"/>
</dbReference>
<dbReference type="SUPFAM" id="SSF103025">
    <property type="entry name" value="Folate-binding domain"/>
    <property type="match status" value="1"/>
</dbReference>
<evidence type="ECO:0000256" key="1">
    <source>
        <dbReference type="ARBA" id="ARBA00008609"/>
    </source>
</evidence>
<dbReference type="SUPFAM" id="SSF101790">
    <property type="entry name" value="Aminomethyltransferase beta-barrel domain"/>
    <property type="match status" value="1"/>
</dbReference>
<dbReference type="Pfam" id="PF01266">
    <property type="entry name" value="DAO"/>
    <property type="match status" value="1"/>
</dbReference>